<evidence type="ECO:0000259" key="1">
    <source>
        <dbReference type="Pfam" id="PF01510"/>
    </source>
</evidence>
<feature type="domain" description="N-acetylmuramoyl-L-alanine amidase" evidence="1">
    <location>
        <begin position="3"/>
        <end position="143"/>
    </location>
</feature>
<dbReference type="Gene3D" id="3.40.80.10">
    <property type="entry name" value="Peptidoglycan recognition protein-like"/>
    <property type="match status" value="1"/>
</dbReference>
<name>A0A1X7BNY0_9RHOB</name>
<dbReference type="PANTHER" id="PTHR11022:SF41">
    <property type="entry name" value="PEPTIDOGLYCAN-RECOGNITION PROTEIN LC-RELATED"/>
    <property type="match status" value="1"/>
</dbReference>
<dbReference type="PANTHER" id="PTHR11022">
    <property type="entry name" value="PEPTIDOGLYCAN RECOGNITION PROTEIN"/>
    <property type="match status" value="1"/>
</dbReference>
<evidence type="ECO:0000313" key="3">
    <source>
        <dbReference type="Proteomes" id="UP000193224"/>
    </source>
</evidence>
<dbReference type="SUPFAM" id="SSF55846">
    <property type="entry name" value="N-acetylmuramoyl-L-alanine amidase-like"/>
    <property type="match status" value="1"/>
</dbReference>
<dbReference type="OrthoDB" id="8754850at2"/>
<dbReference type="InterPro" id="IPR036505">
    <property type="entry name" value="Amidase/PGRP_sf"/>
</dbReference>
<dbReference type="AlphaFoldDB" id="A0A1X7BNY0"/>
<dbReference type="CDD" id="cd06583">
    <property type="entry name" value="PGRP"/>
    <property type="match status" value="1"/>
</dbReference>
<dbReference type="RefSeq" id="WP_085799305.1">
    <property type="nucleotide sequence ID" value="NZ_FWXB01000003.1"/>
</dbReference>
<accession>A0A1X7BNY0</accession>
<dbReference type="GO" id="GO:0008745">
    <property type="term" value="F:N-acetylmuramoyl-L-alanine amidase activity"/>
    <property type="evidence" value="ECO:0007669"/>
    <property type="project" value="InterPro"/>
</dbReference>
<proteinExistence type="predicted"/>
<dbReference type="InterPro" id="IPR002502">
    <property type="entry name" value="Amidase_domain"/>
</dbReference>
<gene>
    <name evidence="2" type="ORF">ROA7745_01149</name>
</gene>
<organism evidence="2 3">
    <name type="scientific">Roseovarius aestuarii</name>
    <dbReference type="NCBI Taxonomy" id="475083"/>
    <lineage>
        <taxon>Bacteria</taxon>
        <taxon>Pseudomonadati</taxon>
        <taxon>Pseudomonadota</taxon>
        <taxon>Alphaproteobacteria</taxon>
        <taxon>Rhodobacterales</taxon>
        <taxon>Roseobacteraceae</taxon>
        <taxon>Roseovarius</taxon>
    </lineage>
</organism>
<reference evidence="2 3" key="1">
    <citation type="submission" date="2017-03" db="EMBL/GenBank/DDBJ databases">
        <authorList>
            <person name="Afonso C.L."/>
            <person name="Miller P.J."/>
            <person name="Scott M.A."/>
            <person name="Spackman E."/>
            <person name="Goraichik I."/>
            <person name="Dimitrov K.M."/>
            <person name="Suarez D.L."/>
            <person name="Swayne D.E."/>
        </authorList>
    </citation>
    <scope>NUCLEOTIDE SEQUENCE [LARGE SCALE GENOMIC DNA]</scope>
    <source>
        <strain evidence="2 3">CECT 7745</strain>
    </source>
</reference>
<dbReference type="GO" id="GO:0009253">
    <property type="term" value="P:peptidoglycan catabolic process"/>
    <property type="evidence" value="ECO:0007669"/>
    <property type="project" value="InterPro"/>
</dbReference>
<dbReference type="InterPro" id="IPR015510">
    <property type="entry name" value="PGRP"/>
</dbReference>
<dbReference type="Proteomes" id="UP000193224">
    <property type="component" value="Unassembled WGS sequence"/>
</dbReference>
<dbReference type="EMBL" id="FWXB01000003">
    <property type="protein sequence ID" value="SMC11337.1"/>
    <property type="molecule type" value="Genomic_DNA"/>
</dbReference>
<dbReference type="Pfam" id="PF01510">
    <property type="entry name" value="Amidase_2"/>
    <property type="match status" value="1"/>
</dbReference>
<keyword evidence="3" id="KW-1185">Reference proteome</keyword>
<protein>
    <submittedName>
        <fullName evidence="2">N-acetylmuramoyl-L-alanine amidase</fullName>
    </submittedName>
</protein>
<evidence type="ECO:0000313" key="2">
    <source>
        <dbReference type="EMBL" id="SMC11337.1"/>
    </source>
</evidence>
<sequence length="213" mass="23332">MPNVKYLFFHTAAADIRNVDARRIDRWHRDKGWSGIGYHYVIIDDRHDTLPDGAVEKGRAENRNGAQVLGANSISLGICCVGHGNVTDFTQAQKVSLVNLLVKLADKYNVPTENILGHREVNTLVDSDILDESARTSKSCPGNKVDTNEIRGLVEVARSGGTIASATGLGAQSPDVVVEALRIIAANEEMLGNAREEWRNFFFNGEIQALMES</sequence>